<evidence type="ECO:0000256" key="6">
    <source>
        <dbReference type="ARBA" id="ARBA00047615"/>
    </source>
</evidence>
<dbReference type="AlphaFoldDB" id="A0A6L7GI39"/>
<dbReference type="OrthoDB" id="9807434at2"/>
<accession>A0A6L7GI39</accession>
<feature type="binding site" evidence="8">
    <location>
        <begin position="7"/>
        <end position="15"/>
    </location>
    <ligand>
        <name>ATP</name>
        <dbReference type="ChEBI" id="CHEBI:30616"/>
    </ligand>
</feature>
<keyword evidence="3 8" id="KW-0547">Nucleotide-binding</keyword>
<evidence type="ECO:0000256" key="2">
    <source>
        <dbReference type="ARBA" id="ARBA00022679"/>
    </source>
</evidence>
<dbReference type="InterPro" id="IPR027417">
    <property type="entry name" value="P-loop_NTPase"/>
</dbReference>
<comment type="subcellular location">
    <subcellularLocation>
        <location evidence="8">Cytoplasm</location>
    </subcellularLocation>
</comment>
<evidence type="ECO:0000259" key="9">
    <source>
        <dbReference type="Pfam" id="PF02224"/>
    </source>
</evidence>
<evidence type="ECO:0000256" key="8">
    <source>
        <dbReference type="HAMAP-Rule" id="MF_00238"/>
    </source>
</evidence>
<comment type="catalytic activity">
    <reaction evidence="7 8">
        <text>CMP + ATP = CDP + ADP</text>
        <dbReference type="Rhea" id="RHEA:11600"/>
        <dbReference type="ChEBI" id="CHEBI:30616"/>
        <dbReference type="ChEBI" id="CHEBI:58069"/>
        <dbReference type="ChEBI" id="CHEBI:60377"/>
        <dbReference type="ChEBI" id="CHEBI:456216"/>
        <dbReference type="EC" id="2.7.4.25"/>
    </reaction>
</comment>
<dbReference type="EC" id="2.7.4.25" evidence="8"/>
<name>A0A6L7GI39_9SPHN</name>
<keyword evidence="8" id="KW-0963">Cytoplasm</keyword>
<dbReference type="EMBL" id="WTYU01000001">
    <property type="protein sequence ID" value="MXP14361.1"/>
    <property type="molecule type" value="Genomic_DNA"/>
</dbReference>
<comment type="caution">
    <text evidence="10">The sequence shown here is derived from an EMBL/GenBank/DDBJ whole genome shotgun (WGS) entry which is preliminary data.</text>
</comment>
<feature type="domain" description="Cytidylate kinase" evidence="9">
    <location>
        <begin position="3"/>
        <end position="201"/>
    </location>
</feature>
<evidence type="ECO:0000256" key="1">
    <source>
        <dbReference type="ARBA" id="ARBA00009427"/>
    </source>
</evidence>
<gene>
    <name evidence="8" type="primary">cmk</name>
    <name evidence="10" type="ORF">GRI44_06305</name>
</gene>
<dbReference type="RefSeq" id="WP_160600527.1">
    <property type="nucleotide sequence ID" value="NZ_WTYU01000001.1"/>
</dbReference>
<protein>
    <recommendedName>
        <fullName evidence="8">Cytidylate kinase</fullName>
        <shortName evidence="8">CK</shortName>
        <ecNumber evidence="8">2.7.4.25</ecNumber>
    </recommendedName>
    <alternativeName>
        <fullName evidence="8">Cytidine monophosphate kinase</fullName>
        <shortName evidence="8">CMP kinase</shortName>
    </alternativeName>
</protein>
<evidence type="ECO:0000313" key="10">
    <source>
        <dbReference type="EMBL" id="MXP14361.1"/>
    </source>
</evidence>
<evidence type="ECO:0000313" key="11">
    <source>
        <dbReference type="Proteomes" id="UP000473531"/>
    </source>
</evidence>
<proteinExistence type="inferred from homology"/>
<keyword evidence="2 8" id="KW-0808">Transferase</keyword>
<dbReference type="GO" id="GO:0036431">
    <property type="term" value="F:dCMP kinase activity"/>
    <property type="evidence" value="ECO:0007669"/>
    <property type="project" value="InterPro"/>
</dbReference>
<evidence type="ECO:0000256" key="3">
    <source>
        <dbReference type="ARBA" id="ARBA00022741"/>
    </source>
</evidence>
<evidence type="ECO:0000256" key="7">
    <source>
        <dbReference type="ARBA" id="ARBA00048478"/>
    </source>
</evidence>
<keyword evidence="11" id="KW-1185">Reference proteome</keyword>
<dbReference type="Proteomes" id="UP000473531">
    <property type="component" value="Unassembled WGS sequence"/>
</dbReference>
<dbReference type="HAMAP" id="MF_00238">
    <property type="entry name" value="Cytidyl_kinase_type1"/>
    <property type="match status" value="1"/>
</dbReference>
<dbReference type="SUPFAM" id="SSF52540">
    <property type="entry name" value="P-loop containing nucleoside triphosphate hydrolases"/>
    <property type="match status" value="1"/>
</dbReference>
<dbReference type="Gene3D" id="3.40.50.300">
    <property type="entry name" value="P-loop containing nucleotide triphosphate hydrolases"/>
    <property type="match status" value="1"/>
</dbReference>
<comment type="similarity">
    <text evidence="1 8">Belongs to the cytidylate kinase family. Type 1 subfamily.</text>
</comment>
<evidence type="ECO:0000256" key="4">
    <source>
        <dbReference type="ARBA" id="ARBA00022777"/>
    </source>
</evidence>
<dbReference type="NCBIfam" id="TIGR00017">
    <property type="entry name" value="cmk"/>
    <property type="match status" value="1"/>
</dbReference>
<keyword evidence="5 8" id="KW-0067">ATP-binding</keyword>
<dbReference type="InterPro" id="IPR011994">
    <property type="entry name" value="Cytidylate_kinase_dom"/>
</dbReference>
<dbReference type="GO" id="GO:0005737">
    <property type="term" value="C:cytoplasm"/>
    <property type="evidence" value="ECO:0007669"/>
    <property type="project" value="UniProtKB-SubCell"/>
</dbReference>
<sequence length="207" mass="21733">MIIAVDGPTASGKGTIAKALAAHYGLPHLDTGLLYRAVGYQVRANGGDANNPDDALAATLFPETLLENPELRSESMGGLASRVSAHPAVREALFDRQRAFATQAGGAVLDGRDIGTVIAPEADVKLFVTASVDARAQRRFNEMQGRGENVTLETIAEDLRRRDERDSTRAAAPLIPAPDAFLIDTSSLGRDEAIAAAIAAIAEITAS</sequence>
<organism evidence="10 11">
    <name type="scientific">Allopontixanthobacter confluentis</name>
    <dbReference type="NCBI Taxonomy" id="1849021"/>
    <lineage>
        <taxon>Bacteria</taxon>
        <taxon>Pseudomonadati</taxon>
        <taxon>Pseudomonadota</taxon>
        <taxon>Alphaproteobacteria</taxon>
        <taxon>Sphingomonadales</taxon>
        <taxon>Erythrobacteraceae</taxon>
        <taxon>Allopontixanthobacter</taxon>
    </lineage>
</organism>
<reference evidence="10 11" key="1">
    <citation type="submission" date="2019-12" db="EMBL/GenBank/DDBJ databases">
        <title>Genomic-based taxomic classification of the family Erythrobacteraceae.</title>
        <authorList>
            <person name="Xu L."/>
        </authorList>
    </citation>
    <scope>NUCLEOTIDE SEQUENCE [LARGE SCALE GENOMIC DNA]</scope>
    <source>
        <strain evidence="10 11">KCTC 52259</strain>
    </source>
</reference>
<dbReference type="GO" id="GO:0006220">
    <property type="term" value="P:pyrimidine nucleotide metabolic process"/>
    <property type="evidence" value="ECO:0007669"/>
    <property type="project" value="UniProtKB-UniRule"/>
</dbReference>
<dbReference type="CDD" id="cd02020">
    <property type="entry name" value="CMPK"/>
    <property type="match status" value="1"/>
</dbReference>
<keyword evidence="4 8" id="KW-0418">Kinase</keyword>
<dbReference type="GO" id="GO:0005524">
    <property type="term" value="F:ATP binding"/>
    <property type="evidence" value="ECO:0007669"/>
    <property type="project" value="UniProtKB-UniRule"/>
</dbReference>
<evidence type="ECO:0000256" key="5">
    <source>
        <dbReference type="ARBA" id="ARBA00022840"/>
    </source>
</evidence>
<dbReference type="Pfam" id="PF02224">
    <property type="entry name" value="Cytidylate_kin"/>
    <property type="match status" value="1"/>
</dbReference>
<comment type="catalytic activity">
    <reaction evidence="6 8">
        <text>dCMP + ATP = dCDP + ADP</text>
        <dbReference type="Rhea" id="RHEA:25094"/>
        <dbReference type="ChEBI" id="CHEBI:30616"/>
        <dbReference type="ChEBI" id="CHEBI:57566"/>
        <dbReference type="ChEBI" id="CHEBI:58593"/>
        <dbReference type="ChEBI" id="CHEBI:456216"/>
        <dbReference type="EC" id="2.7.4.25"/>
    </reaction>
</comment>
<dbReference type="InterPro" id="IPR003136">
    <property type="entry name" value="Cytidylate_kin"/>
</dbReference>